<evidence type="ECO:0000313" key="4">
    <source>
        <dbReference type="EMBL" id="GGF57985.1"/>
    </source>
</evidence>
<name>A0A917FAL8_9MICO</name>
<feature type="region of interest" description="Disordered" evidence="1">
    <location>
        <begin position="1"/>
        <end position="27"/>
    </location>
</feature>
<organism evidence="4 5">
    <name type="scientific">Ornithinimicrobium tianjinense</name>
    <dbReference type="NCBI Taxonomy" id="1195761"/>
    <lineage>
        <taxon>Bacteria</taxon>
        <taxon>Bacillati</taxon>
        <taxon>Actinomycetota</taxon>
        <taxon>Actinomycetes</taxon>
        <taxon>Micrococcales</taxon>
        <taxon>Ornithinimicrobiaceae</taxon>
        <taxon>Ornithinimicrobium</taxon>
    </lineage>
</organism>
<dbReference type="Proteomes" id="UP000605670">
    <property type="component" value="Unassembled WGS sequence"/>
</dbReference>
<keyword evidence="2" id="KW-0812">Transmembrane</keyword>
<evidence type="ECO:0000256" key="2">
    <source>
        <dbReference type="SAM" id="Phobius"/>
    </source>
</evidence>
<evidence type="ECO:0000256" key="1">
    <source>
        <dbReference type="SAM" id="MobiDB-lite"/>
    </source>
</evidence>
<dbReference type="Pfam" id="PF07331">
    <property type="entry name" value="TctB"/>
    <property type="match status" value="1"/>
</dbReference>
<reference evidence="4" key="2">
    <citation type="submission" date="2020-09" db="EMBL/GenBank/DDBJ databases">
        <authorList>
            <person name="Sun Q."/>
            <person name="Zhou Y."/>
        </authorList>
    </citation>
    <scope>NUCLEOTIDE SEQUENCE</scope>
    <source>
        <strain evidence="4">CGMCC 1.12160</strain>
    </source>
</reference>
<protein>
    <submittedName>
        <fullName evidence="4">Membrane protein</fullName>
    </submittedName>
</protein>
<feature type="domain" description="DUF1468" evidence="3">
    <location>
        <begin position="37"/>
        <end position="185"/>
    </location>
</feature>
<dbReference type="InterPro" id="IPR009936">
    <property type="entry name" value="DUF1468"/>
</dbReference>
<dbReference type="RefSeq" id="WP_188431699.1">
    <property type="nucleotide sequence ID" value="NZ_BAABKH010000006.1"/>
</dbReference>
<evidence type="ECO:0000313" key="5">
    <source>
        <dbReference type="Proteomes" id="UP000605670"/>
    </source>
</evidence>
<proteinExistence type="predicted"/>
<feature type="transmembrane region" description="Helical" evidence="2">
    <location>
        <begin position="120"/>
        <end position="149"/>
    </location>
</feature>
<keyword evidence="2" id="KW-0472">Membrane</keyword>
<feature type="transmembrane region" description="Helical" evidence="2">
    <location>
        <begin position="161"/>
        <end position="180"/>
    </location>
</feature>
<accession>A0A917FAL8</accession>
<feature type="compositionally biased region" description="Polar residues" evidence="1">
    <location>
        <begin position="10"/>
        <end position="21"/>
    </location>
</feature>
<dbReference type="AlphaFoldDB" id="A0A917FAL8"/>
<feature type="transmembrane region" description="Helical" evidence="2">
    <location>
        <begin position="68"/>
        <end position="90"/>
    </location>
</feature>
<comment type="caution">
    <text evidence="4">The sequence shown here is derived from an EMBL/GenBank/DDBJ whole genome shotgun (WGS) entry which is preliminary data.</text>
</comment>
<keyword evidence="2" id="KW-1133">Transmembrane helix</keyword>
<feature type="transmembrane region" description="Helical" evidence="2">
    <location>
        <begin position="36"/>
        <end position="56"/>
    </location>
</feature>
<evidence type="ECO:0000259" key="3">
    <source>
        <dbReference type="Pfam" id="PF07331"/>
    </source>
</evidence>
<keyword evidence="5" id="KW-1185">Reference proteome</keyword>
<dbReference type="EMBL" id="BMEM01000005">
    <property type="protein sequence ID" value="GGF57985.1"/>
    <property type="molecule type" value="Genomic_DNA"/>
</dbReference>
<gene>
    <name evidence="4" type="ORF">GCM10011366_27210</name>
</gene>
<sequence length="193" mass="19832">MADISAGTPAASSSDGPTNVDPSEGARQRTWSSADLAAGIIFVLLGLAFALGSLQYEMGTLLKMGPGYVPLSVGLVLCALGVGVIVKAFVGPDRTADLAGVSDPQGAPREFGRLQWRPTVLVLAAVLFFALTFEGLGLFLSVFGTSLLASYARPGTTAVQALAPAAGLTVASWLIFVLGLQQRLPLLGEWLGG</sequence>
<reference evidence="4" key="1">
    <citation type="journal article" date="2014" name="Int. J. Syst. Evol. Microbiol.">
        <title>Complete genome sequence of Corynebacterium casei LMG S-19264T (=DSM 44701T), isolated from a smear-ripened cheese.</title>
        <authorList>
            <consortium name="US DOE Joint Genome Institute (JGI-PGF)"/>
            <person name="Walter F."/>
            <person name="Albersmeier A."/>
            <person name="Kalinowski J."/>
            <person name="Ruckert C."/>
        </authorList>
    </citation>
    <scope>NUCLEOTIDE SEQUENCE</scope>
    <source>
        <strain evidence="4">CGMCC 1.12160</strain>
    </source>
</reference>